<gene>
    <name evidence="5" type="ORF">Q7A36_34880</name>
</gene>
<dbReference type="SUPFAM" id="SSF53067">
    <property type="entry name" value="Actin-like ATPase domain"/>
    <property type="match status" value="2"/>
</dbReference>
<keyword evidence="3 4" id="KW-0067">ATP-binding</keyword>
<evidence type="ECO:0000313" key="6">
    <source>
        <dbReference type="Proteomes" id="UP001243009"/>
    </source>
</evidence>
<dbReference type="PRINTS" id="PR00301">
    <property type="entry name" value="HEATSHOCK70"/>
</dbReference>
<evidence type="ECO:0000256" key="2">
    <source>
        <dbReference type="ARBA" id="ARBA00022741"/>
    </source>
</evidence>
<accession>A0ABT9EBH9</accession>
<dbReference type="InterPro" id="IPR043129">
    <property type="entry name" value="ATPase_NBD"/>
</dbReference>
<protein>
    <submittedName>
        <fullName evidence="5">Hsp70 family protein</fullName>
    </submittedName>
</protein>
<sequence>MTEEIVGIDLGTTNSEIAVYRDGRPAVLGDEQGRLILPSVVGLSESGELLVGEAARNQFLLYPERTIRSIKRRMGSEERVRLGEREYTPQEVSAIILSRLKEIAEQRLDRPVRRAVITVPAYFSDAQRQATRDAGEIAGLEVARIINEPTAAALAYEAGQHQGKRILVYDLGGGTFDVSVVRIEEGVVEVISSHGNNHLGGDDFDHKLVEHVLEHLKLKHDVDVSDQPRAMARIQRSAEEAKKRLSDHAFTRITEEYIAERSGTPVHLDLELSRSDYEDMITPFIEETLGAVHIALEAAGLASSQVDEILLVGGATRTPLVRRRLAEVFAMDPRGEVDPDLCVAMGAAIQGAAMTGTDVSAVLVDVTPYTFGTSALGDLDGELYPYTFVPIVAKNTPIPVRRSEVFFTVSDQQQTVELRIFQGENRDALENIQIGEFQVTGLSKAPAGNPVIVELALDRDGILQVAAREKITGLERRITINNAISRYDDAQLEAARQKVGALFGEQTTSRESAAPSDAELESLLAKARAKLDEAGEEDRTEIIDLIEAIHVARSNGDTAALETARGQLQDLLFYLET</sequence>
<keyword evidence="2 4" id="KW-0547">Nucleotide-binding</keyword>
<evidence type="ECO:0000256" key="4">
    <source>
        <dbReference type="RuleBase" id="RU003322"/>
    </source>
</evidence>
<dbReference type="InterPro" id="IPR013126">
    <property type="entry name" value="Hsp_70_fam"/>
</dbReference>
<dbReference type="SUPFAM" id="SSF100920">
    <property type="entry name" value="Heat shock protein 70kD (HSP70), peptide-binding domain"/>
    <property type="match status" value="1"/>
</dbReference>
<organism evidence="5 6">
    <name type="scientific">Paracraurococcus lichenis</name>
    <dbReference type="NCBI Taxonomy" id="3064888"/>
    <lineage>
        <taxon>Bacteria</taxon>
        <taxon>Pseudomonadati</taxon>
        <taxon>Pseudomonadota</taxon>
        <taxon>Alphaproteobacteria</taxon>
        <taxon>Acetobacterales</taxon>
        <taxon>Roseomonadaceae</taxon>
        <taxon>Paracraurococcus</taxon>
    </lineage>
</organism>
<dbReference type="EMBL" id="JAUTWS010000100">
    <property type="protein sequence ID" value="MDO9713559.1"/>
    <property type="molecule type" value="Genomic_DNA"/>
</dbReference>
<dbReference type="InterPro" id="IPR018181">
    <property type="entry name" value="Heat_shock_70_CS"/>
</dbReference>
<reference evidence="5 6" key="1">
    <citation type="submission" date="2023-08" db="EMBL/GenBank/DDBJ databases">
        <title>The draft genome sequence of Paracraurococcus sp. LOR1-02.</title>
        <authorList>
            <person name="Kingkaew E."/>
            <person name="Tanasupawat S."/>
        </authorList>
    </citation>
    <scope>NUCLEOTIDE SEQUENCE [LARGE SCALE GENOMIC DNA]</scope>
    <source>
        <strain evidence="5 6">LOR1-02</strain>
    </source>
</reference>
<dbReference type="Gene3D" id="3.90.640.10">
    <property type="entry name" value="Actin, Chain A, domain 4"/>
    <property type="match status" value="1"/>
</dbReference>
<dbReference type="Gene3D" id="2.60.34.10">
    <property type="entry name" value="Substrate Binding Domain Of DNAk, Chain A, domain 1"/>
    <property type="match status" value="1"/>
</dbReference>
<evidence type="ECO:0000256" key="1">
    <source>
        <dbReference type="ARBA" id="ARBA00007381"/>
    </source>
</evidence>
<keyword evidence="6" id="KW-1185">Reference proteome</keyword>
<dbReference type="Gene3D" id="3.30.420.40">
    <property type="match status" value="2"/>
</dbReference>
<dbReference type="RefSeq" id="WP_305108415.1">
    <property type="nucleotide sequence ID" value="NZ_JAUTWS010000100.1"/>
</dbReference>
<evidence type="ECO:0000256" key="3">
    <source>
        <dbReference type="ARBA" id="ARBA00022840"/>
    </source>
</evidence>
<dbReference type="PROSITE" id="PS00297">
    <property type="entry name" value="HSP70_1"/>
    <property type="match status" value="1"/>
</dbReference>
<comment type="similarity">
    <text evidence="1 4">Belongs to the heat shock protein 70 family.</text>
</comment>
<dbReference type="Pfam" id="PF00012">
    <property type="entry name" value="HSP70"/>
    <property type="match status" value="2"/>
</dbReference>
<evidence type="ECO:0000313" key="5">
    <source>
        <dbReference type="EMBL" id="MDO9713559.1"/>
    </source>
</evidence>
<comment type="caution">
    <text evidence="5">The sequence shown here is derived from an EMBL/GenBank/DDBJ whole genome shotgun (WGS) entry which is preliminary data.</text>
</comment>
<dbReference type="PANTHER" id="PTHR19375">
    <property type="entry name" value="HEAT SHOCK PROTEIN 70KDA"/>
    <property type="match status" value="1"/>
</dbReference>
<name>A0ABT9EBH9_9PROT</name>
<dbReference type="InterPro" id="IPR029047">
    <property type="entry name" value="HSP70_peptide-bd_sf"/>
</dbReference>
<dbReference type="Proteomes" id="UP001243009">
    <property type="component" value="Unassembled WGS sequence"/>
</dbReference>
<proteinExistence type="inferred from homology"/>
<dbReference type="PROSITE" id="PS00329">
    <property type="entry name" value="HSP70_2"/>
    <property type="match status" value="1"/>
</dbReference>